<proteinExistence type="predicted"/>
<keyword evidence="3" id="KW-1185">Reference proteome</keyword>
<organism evidence="2 3">
    <name type="scientific">Caulobacter zeae</name>
    <dbReference type="NCBI Taxonomy" id="2055137"/>
    <lineage>
        <taxon>Bacteria</taxon>
        <taxon>Pseudomonadati</taxon>
        <taxon>Pseudomonadota</taxon>
        <taxon>Alphaproteobacteria</taxon>
        <taxon>Caulobacterales</taxon>
        <taxon>Caulobacteraceae</taxon>
        <taxon>Caulobacter</taxon>
    </lineage>
</organism>
<reference evidence="2 3" key="1">
    <citation type="submission" date="2017-12" db="EMBL/GenBank/DDBJ databases">
        <title>The genome sequence of Caulobacter sp. 410.</title>
        <authorList>
            <person name="Gao J."/>
            <person name="Mao X."/>
            <person name="Sun J."/>
        </authorList>
    </citation>
    <scope>NUCLEOTIDE SEQUENCE [LARGE SCALE GENOMIC DNA]</scope>
    <source>
        <strain evidence="2 3">410</strain>
    </source>
</reference>
<dbReference type="AlphaFoldDB" id="A0A2N5DQ34"/>
<dbReference type="OrthoDB" id="7190114at2"/>
<protein>
    <submittedName>
        <fullName evidence="2">Uncharacterized protein</fullName>
    </submittedName>
</protein>
<gene>
    <name evidence="2" type="ORF">SGCZBJ_03955</name>
</gene>
<accession>A0A2N5DQ34</accession>
<evidence type="ECO:0000313" key="3">
    <source>
        <dbReference type="Proteomes" id="UP000234479"/>
    </source>
</evidence>
<sequence>MPSPPRSGARDGARLRAPVDRPPRILRRDVVKLKRMTALIGARRATLCFTFRGSTKSARSSVTHVNREHVPPFEGDEAWFEVEMVQAKPWSYWRAVRQVEPPDA</sequence>
<evidence type="ECO:0000256" key="1">
    <source>
        <dbReference type="SAM" id="MobiDB-lite"/>
    </source>
</evidence>
<feature type="compositionally biased region" description="Basic and acidic residues" evidence="1">
    <location>
        <begin position="8"/>
        <end position="21"/>
    </location>
</feature>
<comment type="caution">
    <text evidence="2">The sequence shown here is derived from an EMBL/GenBank/DDBJ whole genome shotgun (WGS) entry which is preliminary data.</text>
</comment>
<dbReference type="Proteomes" id="UP000234479">
    <property type="component" value="Unassembled WGS sequence"/>
</dbReference>
<evidence type="ECO:0000313" key="2">
    <source>
        <dbReference type="EMBL" id="PLR28172.1"/>
    </source>
</evidence>
<feature type="region of interest" description="Disordered" evidence="1">
    <location>
        <begin position="1"/>
        <end position="21"/>
    </location>
</feature>
<dbReference type="EMBL" id="PJRS01000010">
    <property type="protein sequence ID" value="PLR28172.1"/>
    <property type="molecule type" value="Genomic_DNA"/>
</dbReference>
<name>A0A2N5DQ34_9CAUL</name>